<evidence type="ECO:0000256" key="7">
    <source>
        <dbReference type="ARBA" id="ARBA00022541"/>
    </source>
</evidence>
<dbReference type="InterPro" id="IPR019734">
    <property type="entry name" value="TPR_rpt"/>
</dbReference>
<keyword evidence="5" id="KW-0217">Developmental protein</keyword>
<evidence type="ECO:0000256" key="12">
    <source>
        <dbReference type="PROSITE-ProRule" id="PRU00339"/>
    </source>
</evidence>
<dbReference type="InterPro" id="IPR024660">
    <property type="entry name" value="UCS_central_dom"/>
</dbReference>
<dbReference type="GO" id="GO:0007517">
    <property type="term" value="P:muscle organ development"/>
    <property type="evidence" value="ECO:0007669"/>
    <property type="project" value="UniProtKB-KW"/>
</dbReference>
<organism evidence="14 15">
    <name type="scientific">Sinocyclocheilus rhinocerous</name>
    <dbReference type="NCBI Taxonomy" id="307959"/>
    <lineage>
        <taxon>Eukaryota</taxon>
        <taxon>Metazoa</taxon>
        <taxon>Chordata</taxon>
        <taxon>Craniata</taxon>
        <taxon>Vertebrata</taxon>
        <taxon>Euteleostomi</taxon>
        <taxon>Actinopterygii</taxon>
        <taxon>Neopterygii</taxon>
        <taxon>Teleostei</taxon>
        <taxon>Ostariophysi</taxon>
        <taxon>Cypriniformes</taxon>
        <taxon>Cyprinidae</taxon>
        <taxon>Cyprininae</taxon>
        <taxon>Sinocyclocheilus</taxon>
    </lineage>
</organism>
<evidence type="ECO:0000259" key="13">
    <source>
        <dbReference type="Pfam" id="PF11701"/>
    </source>
</evidence>
<protein>
    <recommendedName>
        <fullName evidence="4">Protein unc-45 homolog B</fullName>
    </recommendedName>
</protein>
<evidence type="ECO:0000256" key="4">
    <source>
        <dbReference type="ARBA" id="ARBA00020768"/>
    </source>
</evidence>
<keyword evidence="8" id="KW-0677">Repeat</keyword>
<dbReference type="Ensembl" id="ENSSRHT00000093045.1">
    <property type="protein sequence ID" value="ENSSRHP00000090599.1"/>
    <property type="gene ID" value="ENSSRHG00000044051.1"/>
</dbReference>
<evidence type="ECO:0000256" key="5">
    <source>
        <dbReference type="ARBA" id="ARBA00022473"/>
    </source>
</evidence>
<evidence type="ECO:0000256" key="9">
    <source>
        <dbReference type="ARBA" id="ARBA00022782"/>
    </source>
</evidence>
<dbReference type="FunFam" id="1.25.40.10:FF:000025">
    <property type="entry name" value="Unc-45 myosin chaperone B"/>
    <property type="match status" value="1"/>
</dbReference>
<comment type="subcellular location">
    <subcellularLocation>
        <location evidence="1">Cytoplasm</location>
        <location evidence="1">Myofibril</location>
        <location evidence="1">Sarcomere</location>
        <location evidence="1">A band</location>
    </subcellularLocation>
    <subcellularLocation>
        <location evidence="2">Cytoplasm</location>
        <location evidence="2">Myofibril</location>
        <location evidence="2">Sarcomere</location>
        <location evidence="2">Z line</location>
    </subcellularLocation>
    <subcellularLocation>
        <location evidence="3">Cytoplasm</location>
        <location evidence="3">Perinuclear region</location>
    </subcellularLocation>
</comment>
<evidence type="ECO:0000256" key="6">
    <source>
        <dbReference type="ARBA" id="ARBA00022490"/>
    </source>
</evidence>
<dbReference type="SUPFAM" id="SSF48452">
    <property type="entry name" value="TPR-like"/>
    <property type="match status" value="1"/>
</dbReference>
<keyword evidence="7" id="KW-0517">Myogenesis</keyword>
<dbReference type="Pfam" id="PF11701">
    <property type="entry name" value="UNC45-central"/>
    <property type="match status" value="1"/>
</dbReference>
<dbReference type="GO" id="GO:0030018">
    <property type="term" value="C:Z disc"/>
    <property type="evidence" value="ECO:0007669"/>
    <property type="project" value="UniProtKB-SubCell"/>
</dbReference>
<reference evidence="14" key="2">
    <citation type="submission" date="2025-09" db="UniProtKB">
        <authorList>
            <consortium name="Ensembl"/>
        </authorList>
    </citation>
    <scope>IDENTIFICATION</scope>
</reference>
<sequence>MGEIADPVQLKEEGNKHFQAGEIDKAIECYTKAIKFSKDKKALAVIYRNRSACFLKKENYNNAVSDATKAIDVDAADIKALYRRCQALEKLGKLDMAFKDVQRCATLEPKNKTFLETLRRLGAEIQQKLKTTFSTDSRVQNMFDILFADESDKEKQEKAANNLIVLAREDAGAERIFQNNGVPLLMQLIDTGKPDMILAAIRTLSGMCTGHRARVRNRGEIFFFLMNLLIFKDRKDMISCNVFMEMSQKTGLKKILKVCGQVPDLPDQLPLTENTQLIASVLLNKVYDDLRCDPERDNFRDVCDEYIKSKFDPNDMDKNIHAINTLSGLLQGPFDVGNVLAGRQGVMEMMVALCGSEREVDQLVAVEALIHASTKTSKASFFISNGVTLLKDMYKKTKNEKIKIRALVGLCKLGSAGGDDYSMRQFAEGSTEKLAKQCRKWLCNPTLDVRTRKWAVEGLAYLTNDADVKDDFVDDEAAMRAMFELTQSKDKTILYAVACTLVNCTNSYDKKEIIPEMVQLAKFSKQHVPEQHPKVTYTESCDVANLKSLKVQIFHVIYEVVRPLVSLLNTERDGLENFEALLGLTNLAALNDKLRVKILKEKALPEIENYMFEEHDQIRQAATECMCNLVCCKEVQDRYLEDGNDKLKLLILLCGEDDAQLQRAAAGALAMLTAAQKKLAVKITKVTGQWLEIIQRLCIHDNPEIQHRGLVTVFNMLDADEQLAKKLIECELLEILTFVAKLEDNPKKQDAINAARACLSRALDSGFIKPFSN</sequence>
<dbReference type="PANTHER" id="PTHR45994">
    <property type="entry name" value="FI21225P1"/>
    <property type="match status" value="1"/>
</dbReference>
<keyword evidence="6" id="KW-0963">Cytoplasm</keyword>
<dbReference type="GO" id="GO:0051879">
    <property type="term" value="F:Hsp90 protein binding"/>
    <property type="evidence" value="ECO:0007669"/>
    <property type="project" value="TreeGrafter"/>
</dbReference>
<dbReference type="GO" id="GO:0031672">
    <property type="term" value="C:A band"/>
    <property type="evidence" value="ECO:0007669"/>
    <property type="project" value="UniProtKB-SubCell"/>
</dbReference>
<accession>A0A673MDZ3</accession>
<dbReference type="Gene3D" id="1.25.40.10">
    <property type="entry name" value="Tetratricopeptide repeat domain"/>
    <property type="match status" value="1"/>
</dbReference>
<keyword evidence="11" id="KW-0143">Chaperone</keyword>
<name>A0A673MDZ3_9TELE</name>
<evidence type="ECO:0000313" key="14">
    <source>
        <dbReference type="Ensembl" id="ENSSRHP00000090599.1"/>
    </source>
</evidence>
<dbReference type="Proteomes" id="UP000472270">
    <property type="component" value="Unassembled WGS sequence"/>
</dbReference>
<keyword evidence="15" id="KW-1185">Reference proteome</keyword>
<dbReference type="PROSITE" id="PS50005">
    <property type="entry name" value="TPR"/>
    <property type="match status" value="1"/>
</dbReference>
<feature type="domain" description="UNC-45/Cro1/She4 central" evidence="13">
    <location>
        <begin position="270"/>
        <end position="413"/>
    </location>
</feature>
<evidence type="ECO:0000313" key="15">
    <source>
        <dbReference type="Proteomes" id="UP000472270"/>
    </source>
</evidence>
<dbReference type="GO" id="GO:0048471">
    <property type="term" value="C:perinuclear region of cytoplasm"/>
    <property type="evidence" value="ECO:0007669"/>
    <property type="project" value="UniProtKB-SubCell"/>
</dbReference>
<evidence type="ECO:0000256" key="11">
    <source>
        <dbReference type="ARBA" id="ARBA00023186"/>
    </source>
</evidence>
<keyword evidence="10 12" id="KW-0802">TPR repeat</keyword>
<dbReference type="SMART" id="SM00185">
    <property type="entry name" value="ARM"/>
    <property type="match status" value="3"/>
</dbReference>
<feature type="repeat" description="TPR" evidence="12">
    <location>
        <begin position="7"/>
        <end position="40"/>
    </location>
</feature>
<proteinExistence type="predicted"/>
<dbReference type="InterPro" id="IPR011989">
    <property type="entry name" value="ARM-like"/>
</dbReference>
<keyword evidence="9" id="KW-0221">Differentiation</keyword>
<dbReference type="SMART" id="SM00028">
    <property type="entry name" value="TPR"/>
    <property type="match status" value="3"/>
</dbReference>
<dbReference type="InterPro" id="IPR016024">
    <property type="entry name" value="ARM-type_fold"/>
</dbReference>
<reference evidence="14" key="1">
    <citation type="submission" date="2025-08" db="UniProtKB">
        <authorList>
            <consortium name="Ensembl"/>
        </authorList>
    </citation>
    <scope>IDENTIFICATION</scope>
</reference>
<dbReference type="PANTHER" id="PTHR45994:SF2">
    <property type="entry name" value="PROTEIN UNC-45 HOMOLOG B"/>
    <property type="match status" value="1"/>
</dbReference>
<evidence type="ECO:0000256" key="2">
    <source>
        <dbReference type="ARBA" id="ARBA00004216"/>
    </source>
</evidence>
<dbReference type="Gene3D" id="1.25.10.10">
    <property type="entry name" value="Leucine-rich Repeat Variant"/>
    <property type="match status" value="4"/>
</dbReference>
<evidence type="ECO:0000256" key="1">
    <source>
        <dbReference type="ARBA" id="ARBA00004161"/>
    </source>
</evidence>
<evidence type="ECO:0000256" key="10">
    <source>
        <dbReference type="ARBA" id="ARBA00022803"/>
    </source>
</evidence>
<dbReference type="InterPro" id="IPR011990">
    <property type="entry name" value="TPR-like_helical_dom_sf"/>
</dbReference>
<evidence type="ECO:0000256" key="8">
    <source>
        <dbReference type="ARBA" id="ARBA00022737"/>
    </source>
</evidence>
<evidence type="ECO:0000256" key="3">
    <source>
        <dbReference type="ARBA" id="ARBA00004556"/>
    </source>
</evidence>
<dbReference type="AlphaFoldDB" id="A0A673MDZ3"/>
<dbReference type="InterPro" id="IPR000225">
    <property type="entry name" value="Armadillo"/>
</dbReference>
<dbReference type="GO" id="GO:0030154">
    <property type="term" value="P:cell differentiation"/>
    <property type="evidence" value="ECO:0007669"/>
    <property type="project" value="UniProtKB-KW"/>
</dbReference>
<gene>
    <name evidence="14" type="primary">LOC107734505</name>
</gene>
<dbReference type="SUPFAM" id="SSF48371">
    <property type="entry name" value="ARM repeat"/>
    <property type="match status" value="2"/>
</dbReference>